<feature type="non-terminal residue" evidence="2">
    <location>
        <position position="1"/>
    </location>
</feature>
<evidence type="ECO:0000313" key="2">
    <source>
        <dbReference type="EMBL" id="JAT24575.1"/>
    </source>
</evidence>
<protein>
    <submittedName>
        <fullName evidence="2">Uncharacterized protein</fullName>
    </submittedName>
</protein>
<proteinExistence type="predicted"/>
<gene>
    <name evidence="2" type="ORF">g.37370</name>
</gene>
<reference evidence="2" key="1">
    <citation type="submission" date="2015-11" db="EMBL/GenBank/DDBJ databases">
        <title>De novo transcriptome assembly of four potential Pierce s Disease insect vectors from Arizona vineyards.</title>
        <authorList>
            <person name="Tassone E.E."/>
        </authorList>
    </citation>
    <scope>NUCLEOTIDE SEQUENCE</scope>
</reference>
<evidence type="ECO:0000256" key="1">
    <source>
        <dbReference type="SAM" id="MobiDB-lite"/>
    </source>
</evidence>
<feature type="region of interest" description="Disordered" evidence="1">
    <location>
        <begin position="17"/>
        <end position="59"/>
    </location>
</feature>
<dbReference type="EMBL" id="GEBQ01015402">
    <property type="protein sequence ID" value="JAT24575.1"/>
    <property type="molecule type" value="Transcribed_RNA"/>
</dbReference>
<organism evidence="2">
    <name type="scientific">Graphocephala atropunctata</name>
    <dbReference type="NCBI Taxonomy" id="36148"/>
    <lineage>
        <taxon>Eukaryota</taxon>
        <taxon>Metazoa</taxon>
        <taxon>Ecdysozoa</taxon>
        <taxon>Arthropoda</taxon>
        <taxon>Hexapoda</taxon>
        <taxon>Insecta</taxon>
        <taxon>Pterygota</taxon>
        <taxon>Neoptera</taxon>
        <taxon>Paraneoptera</taxon>
        <taxon>Hemiptera</taxon>
        <taxon>Auchenorrhyncha</taxon>
        <taxon>Membracoidea</taxon>
        <taxon>Cicadellidae</taxon>
        <taxon>Cicadellinae</taxon>
        <taxon>Cicadellini</taxon>
        <taxon>Graphocephala</taxon>
    </lineage>
</organism>
<dbReference type="AlphaFoldDB" id="A0A1B6LLF1"/>
<sequence length="141" mass="15782">LSFALPTIIEGTEAEQNWRSATGDCSHGSGGSRNLERNRRKSKGLEINPTSENKGMIRSSESLRGRNANVRKILVKRTIINNDKVDTIHVSALGTLSQKRTGNKAPQYRSRIHLKGRDSNKKGKGDLHFNMNIMLCPERKE</sequence>
<name>A0A1B6LLF1_9HEMI</name>
<accession>A0A1B6LLF1</accession>